<reference evidence="11" key="2">
    <citation type="journal article" date="2021" name="PeerJ">
        <title>Extensive microbial diversity within the chicken gut microbiome revealed by metagenomics and culture.</title>
        <authorList>
            <person name="Gilroy R."/>
            <person name="Ravi A."/>
            <person name="Getino M."/>
            <person name="Pursley I."/>
            <person name="Horton D.L."/>
            <person name="Alikhan N.F."/>
            <person name="Baker D."/>
            <person name="Gharbi K."/>
            <person name="Hall N."/>
            <person name="Watson M."/>
            <person name="Adriaenssens E.M."/>
            <person name="Foster-Nyarko E."/>
            <person name="Jarju S."/>
            <person name="Secka A."/>
            <person name="Antonio M."/>
            <person name="Oren A."/>
            <person name="Chaudhuri R.R."/>
            <person name="La Ragione R."/>
            <person name="Hildebrand F."/>
            <person name="Pallen M.J."/>
        </authorList>
    </citation>
    <scope>NUCLEOTIDE SEQUENCE</scope>
    <source>
        <strain evidence="11">2478</strain>
    </source>
</reference>
<keyword evidence="4" id="KW-0444">Lipid biosynthesis</keyword>
<evidence type="ECO:0000256" key="7">
    <source>
        <dbReference type="ARBA" id="ARBA00022679"/>
    </source>
</evidence>
<dbReference type="EC" id="2.4.1.182" evidence="2 10"/>
<dbReference type="Pfam" id="PF02684">
    <property type="entry name" value="LpxB"/>
    <property type="match status" value="1"/>
</dbReference>
<evidence type="ECO:0000256" key="3">
    <source>
        <dbReference type="ARBA" id="ARBA00020902"/>
    </source>
</evidence>
<evidence type="ECO:0000256" key="10">
    <source>
        <dbReference type="NCBIfam" id="TIGR00215"/>
    </source>
</evidence>
<dbReference type="InterPro" id="IPR003835">
    <property type="entry name" value="Glyco_trans_19"/>
</dbReference>
<keyword evidence="6 11" id="KW-0328">Glycosyltransferase</keyword>
<evidence type="ECO:0000313" key="11">
    <source>
        <dbReference type="EMBL" id="MBO8478090.1"/>
    </source>
</evidence>
<dbReference type="GO" id="GO:0009245">
    <property type="term" value="P:lipid A biosynthetic process"/>
    <property type="evidence" value="ECO:0007669"/>
    <property type="project" value="UniProtKB-UniRule"/>
</dbReference>
<dbReference type="NCBIfam" id="TIGR00215">
    <property type="entry name" value="lpxB"/>
    <property type="match status" value="1"/>
</dbReference>
<comment type="caution">
    <text evidence="11">The sequence shown here is derived from an EMBL/GenBank/DDBJ whole genome shotgun (WGS) entry which is preliminary data.</text>
</comment>
<proteinExistence type="predicted"/>
<evidence type="ECO:0000313" key="12">
    <source>
        <dbReference type="Proteomes" id="UP000823771"/>
    </source>
</evidence>
<dbReference type="GO" id="GO:0008915">
    <property type="term" value="F:lipid-A-disaccharide synthase activity"/>
    <property type="evidence" value="ECO:0007669"/>
    <property type="project" value="UniProtKB-UniRule"/>
</dbReference>
<name>A0A9D9ITS2_9BACT</name>
<dbReference type="EMBL" id="JADILZ010000040">
    <property type="protein sequence ID" value="MBO8478090.1"/>
    <property type="molecule type" value="Genomic_DNA"/>
</dbReference>
<dbReference type="PANTHER" id="PTHR30372">
    <property type="entry name" value="LIPID-A-DISACCHARIDE SYNTHASE"/>
    <property type="match status" value="1"/>
</dbReference>
<evidence type="ECO:0000256" key="6">
    <source>
        <dbReference type="ARBA" id="ARBA00022676"/>
    </source>
</evidence>
<evidence type="ECO:0000256" key="9">
    <source>
        <dbReference type="ARBA" id="ARBA00048975"/>
    </source>
</evidence>
<dbReference type="PANTHER" id="PTHR30372:SF4">
    <property type="entry name" value="LIPID-A-DISACCHARIDE SYNTHASE, MITOCHONDRIAL-RELATED"/>
    <property type="match status" value="1"/>
</dbReference>
<comment type="function">
    <text evidence="1">Condensation of UDP-2,3-diacylglucosamine and 2,3-diacylglucosamine-1-phosphate to form lipid A disaccharide, a precursor of lipid A, a phosphorylated glycolipid that anchors the lipopolysaccharide to the outer membrane of the cell.</text>
</comment>
<evidence type="ECO:0000256" key="2">
    <source>
        <dbReference type="ARBA" id="ARBA00012687"/>
    </source>
</evidence>
<comment type="catalytic activity">
    <reaction evidence="9">
        <text>a lipid X + a UDP-2-N,3-O-bis[(3R)-3-hydroxyacyl]-alpha-D-glucosamine = a lipid A disaccharide + UDP + H(+)</text>
        <dbReference type="Rhea" id="RHEA:67828"/>
        <dbReference type="ChEBI" id="CHEBI:15378"/>
        <dbReference type="ChEBI" id="CHEBI:58223"/>
        <dbReference type="ChEBI" id="CHEBI:137748"/>
        <dbReference type="ChEBI" id="CHEBI:176338"/>
        <dbReference type="ChEBI" id="CHEBI:176343"/>
        <dbReference type="EC" id="2.4.1.182"/>
    </reaction>
</comment>
<accession>A0A9D9ITS2</accession>
<protein>
    <recommendedName>
        <fullName evidence="3 10">Lipid-A-disaccharide synthase</fullName>
        <ecNumber evidence="2 10">2.4.1.182</ecNumber>
    </recommendedName>
</protein>
<keyword evidence="7 11" id="KW-0808">Transferase</keyword>
<dbReference type="GO" id="GO:0016020">
    <property type="term" value="C:membrane"/>
    <property type="evidence" value="ECO:0007669"/>
    <property type="project" value="GOC"/>
</dbReference>
<evidence type="ECO:0000256" key="5">
    <source>
        <dbReference type="ARBA" id="ARBA00022556"/>
    </source>
</evidence>
<organism evidence="11 12">
    <name type="scientific">Candidatus Cryptobacteroides excrementipullorum</name>
    <dbReference type="NCBI Taxonomy" id="2840761"/>
    <lineage>
        <taxon>Bacteria</taxon>
        <taxon>Pseudomonadati</taxon>
        <taxon>Bacteroidota</taxon>
        <taxon>Bacteroidia</taxon>
        <taxon>Bacteroidales</taxon>
        <taxon>Candidatus Cryptobacteroides</taxon>
    </lineage>
</organism>
<dbReference type="AlphaFoldDB" id="A0A9D9ITS2"/>
<evidence type="ECO:0000256" key="4">
    <source>
        <dbReference type="ARBA" id="ARBA00022516"/>
    </source>
</evidence>
<dbReference type="Proteomes" id="UP000823771">
    <property type="component" value="Unassembled WGS sequence"/>
</dbReference>
<evidence type="ECO:0000256" key="1">
    <source>
        <dbReference type="ARBA" id="ARBA00002056"/>
    </source>
</evidence>
<keyword evidence="5" id="KW-0441">Lipid A biosynthesis</keyword>
<evidence type="ECO:0000256" key="8">
    <source>
        <dbReference type="ARBA" id="ARBA00023098"/>
    </source>
</evidence>
<keyword evidence="8" id="KW-0443">Lipid metabolism</keyword>
<dbReference type="SUPFAM" id="SSF53756">
    <property type="entry name" value="UDP-Glycosyltransferase/glycogen phosphorylase"/>
    <property type="match status" value="1"/>
</dbReference>
<gene>
    <name evidence="11" type="primary">lpxB</name>
    <name evidence="11" type="ORF">IAB80_04310</name>
</gene>
<reference evidence="11" key="1">
    <citation type="submission" date="2020-10" db="EMBL/GenBank/DDBJ databases">
        <authorList>
            <person name="Gilroy R."/>
        </authorList>
    </citation>
    <scope>NUCLEOTIDE SEQUENCE</scope>
    <source>
        <strain evidence="11">2478</strain>
    </source>
</reference>
<dbReference type="GO" id="GO:0005543">
    <property type="term" value="F:phospholipid binding"/>
    <property type="evidence" value="ECO:0007669"/>
    <property type="project" value="TreeGrafter"/>
</dbReference>
<sequence length="401" mass="44868">MKYYIIAGEASGDLHGSNLMKGLYSEDPDARIRFWGGDLMNSVYTDKESGKQTTDAQDAGGLVRHYKEGAIMGFWEVFRKAGMLLGNVRFCEKDILRWNPDVVILIDYPGFNFKIAESAHRHGFRVFYYIAPKVWASREGRIKKLRKYVDKLFIVFPFEIQYFRSKGIDFIYKGNPLVDAIDNSQAVSESREDFLRRNSLPDKPIIAMLAGSRKGEISTMMPVLREFAEKMTSLPHYSGYQFVVAGAPARSMDDYTPYLNGCKADVKVIFGQTQAIVKNAVAAVVNSGTASLETVLLGTPQVVGFIMGSRITYAIAKRIVKVRFISLGNLIIDRLAFKEFIQEDCNAGNLVAEVRALIEDEAYRRKMLSEYDCIRKALGGKGASAAVAKAMIEELSLPDCD</sequence>